<dbReference type="EMBL" id="SATR01000011">
    <property type="protein sequence ID" value="TFH91963.1"/>
    <property type="molecule type" value="Genomic_DNA"/>
</dbReference>
<organism evidence="12 13">
    <name type="scientific">Vibrio ouci</name>
    <dbReference type="NCBI Taxonomy" id="2499078"/>
    <lineage>
        <taxon>Bacteria</taxon>
        <taxon>Pseudomonadati</taxon>
        <taxon>Pseudomonadota</taxon>
        <taxon>Gammaproteobacteria</taxon>
        <taxon>Vibrionales</taxon>
        <taxon>Vibrionaceae</taxon>
        <taxon>Vibrio</taxon>
    </lineage>
</organism>
<sequence length="168" mass="18431">MSRGFTLLELVITLTVLGVLLATAAPNFSALVREAQISRFAGELHNYLIQAKSEAVWRNQSLWAHISLTTNPSRAGEWKLILTDSVTPNSGNQLLILSGDAYHHIVLFSGYTSDQIKFDGTRGKVKDGHLKFYIEGQTSKVLRLKSAYAASRIVICGEGGAWFGYPSC</sequence>
<evidence type="ECO:0000313" key="12">
    <source>
        <dbReference type="EMBL" id="TFH91963.1"/>
    </source>
</evidence>
<dbReference type="GO" id="GO:0005886">
    <property type="term" value="C:plasma membrane"/>
    <property type="evidence" value="ECO:0007669"/>
    <property type="project" value="UniProtKB-SubCell"/>
</dbReference>
<dbReference type="PIRSF" id="PIRSF024622">
    <property type="entry name" value="Tfp_FimT"/>
    <property type="match status" value="1"/>
</dbReference>
<evidence type="ECO:0000313" key="13">
    <source>
        <dbReference type="Proteomes" id="UP000297753"/>
    </source>
</evidence>
<dbReference type="InterPro" id="IPR012902">
    <property type="entry name" value="N_methyl_site"/>
</dbReference>
<keyword evidence="3" id="KW-1003">Cell membrane</keyword>
<comment type="similarity">
    <text evidence="9">Belongs to the GSP H family.</text>
</comment>
<keyword evidence="6" id="KW-0812">Transmembrane</keyword>
<dbReference type="SUPFAM" id="SSF54523">
    <property type="entry name" value="Pili subunits"/>
    <property type="match status" value="1"/>
</dbReference>
<dbReference type="InterPro" id="IPR022346">
    <property type="entry name" value="T2SS_GspH"/>
</dbReference>
<keyword evidence="5" id="KW-0997">Cell inner membrane</keyword>
<keyword evidence="8" id="KW-0472">Membrane</keyword>
<reference evidence="12 13" key="1">
    <citation type="submission" date="2019-01" db="EMBL/GenBank/DDBJ databases">
        <title>Vibrio BEI176 sp. nov, a marine bacterium isolated from China: eastern marignal seas.</title>
        <authorList>
            <person name="Li B."/>
        </authorList>
    </citation>
    <scope>NUCLEOTIDE SEQUENCE [LARGE SCALE GENOMIC DNA]</scope>
    <source>
        <strain evidence="12 13">BEI176</strain>
    </source>
</reference>
<name>A0A4Y8WH16_9VIBR</name>
<comment type="subcellular location">
    <subcellularLocation>
        <location evidence="1">Cell inner membrane</location>
        <topology evidence="1">Single-pass membrane protein</topology>
    </subcellularLocation>
</comment>
<evidence type="ECO:0000256" key="5">
    <source>
        <dbReference type="ARBA" id="ARBA00022519"/>
    </source>
</evidence>
<evidence type="ECO:0000259" key="11">
    <source>
        <dbReference type="Pfam" id="PF12019"/>
    </source>
</evidence>
<keyword evidence="7" id="KW-1133">Transmembrane helix</keyword>
<accession>A0A4Y8WH16</accession>
<feature type="domain" description="General secretion pathway GspH" evidence="11">
    <location>
        <begin position="41"/>
        <end position="141"/>
    </location>
</feature>
<dbReference type="InterPro" id="IPR045584">
    <property type="entry name" value="Pilin-like"/>
</dbReference>
<dbReference type="Proteomes" id="UP000297753">
    <property type="component" value="Unassembled WGS sequence"/>
</dbReference>
<evidence type="ECO:0000256" key="6">
    <source>
        <dbReference type="ARBA" id="ARBA00022692"/>
    </source>
</evidence>
<evidence type="ECO:0000256" key="8">
    <source>
        <dbReference type="ARBA" id="ARBA00023136"/>
    </source>
</evidence>
<dbReference type="OrthoDB" id="5871678at2"/>
<dbReference type="NCBIfam" id="TIGR02532">
    <property type="entry name" value="IV_pilin_GFxxxE"/>
    <property type="match status" value="1"/>
</dbReference>
<dbReference type="Gene3D" id="3.30.700.10">
    <property type="entry name" value="Glycoprotein, Type 4 Pilin"/>
    <property type="match status" value="1"/>
</dbReference>
<evidence type="ECO:0000256" key="4">
    <source>
        <dbReference type="ARBA" id="ARBA00022481"/>
    </source>
</evidence>
<evidence type="ECO:0000256" key="1">
    <source>
        <dbReference type="ARBA" id="ARBA00004377"/>
    </source>
</evidence>
<proteinExistence type="inferred from homology"/>
<dbReference type="RefSeq" id="WP_134835281.1">
    <property type="nucleotide sequence ID" value="NZ_SATR01000011.1"/>
</dbReference>
<dbReference type="InterPro" id="IPR016824">
    <property type="entry name" value="Tfp-pilus_assembly_FimT"/>
</dbReference>
<dbReference type="PROSITE" id="PS00409">
    <property type="entry name" value="PROKAR_NTER_METHYL"/>
    <property type="match status" value="1"/>
</dbReference>
<gene>
    <name evidence="12" type="ORF">ELS82_09540</name>
</gene>
<evidence type="ECO:0000256" key="9">
    <source>
        <dbReference type="ARBA" id="ARBA00025772"/>
    </source>
</evidence>
<dbReference type="Pfam" id="PF07963">
    <property type="entry name" value="N_methyl"/>
    <property type="match status" value="1"/>
</dbReference>
<evidence type="ECO:0000256" key="7">
    <source>
        <dbReference type="ARBA" id="ARBA00022989"/>
    </source>
</evidence>
<protein>
    <recommendedName>
        <fullName evidence="2">Type II secretion system protein H</fullName>
    </recommendedName>
    <alternativeName>
        <fullName evidence="10">General secretion pathway protein H</fullName>
    </alternativeName>
</protein>
<evidence type="ECO:0000256" key="2">
    <source>
        <dbReference type="ARBA" id="ARBA00021549"/>
    </source>
</evidence>
<comment type="caution">
    <text evidence="12">The sequence shown here is derived from an EMBL/GenBank/DDBJ whole genome shotgun (WGS) entry which is preliminary data.</text>
</comment>
<dbReference type="AlphaFoldDB" id="A0A4Y8WH16"/>
<keyword evidence="13" id="KW-1185">Reference proteome</keyword>
<dbReference type="Pfam" id="PF12019">
    <property type="entry name" value="GspH"/>
    <property type="match status" value="1"/>
</dbReference>
<evidence type="ECO:0000256" key="3">
    <source>
        <dbReference type="ARBA" id="ARBA00022475"/>
    </source>
</evidence>
<dbReference type="GO" id="GO:0015628">
    <property type="term" value="P:protein secretion by the type II secretion system"/>
    <property type="evidence" value="ECO:0007669"/>
    <property type="project" value="InterPro"/>
</dbReference>
<evidence type="ECO:0000256" key="10">
    <source>
        <dbReference type="ARBA" id="ARBA00030775"/>
    </source>
</evidence>
<keyword evidence="4" id="KW-0488">Methylation</keyword>
<dbReference type="GO" id="GO:0015627">
    <property type="term" value="C:type II protein secretion system complex"/>
    <property type="evidence" value="ECO:0007669"/>
    <property type="project" value="InterPro"/>
</dbReference>